<organism evidence="1 2">
    <name type="scientific">Vanilla planifolia</name>
    <name type="common">Vanilla</name>
    <dbReference type="NCBI Taxonomy" id="51239"/>
    <lineage>
        <taxon>Eukaryota</taxon>
        <taxon>Viridiplantae</taxon>
        <taxon>Streptophyta</taxon>
        <taxon>Embryophyta</taxon>
        <taxon>Tracheophyta</taxon>
        <taxon>Spermatophyta</taxon>
        <taxon>Magnoliopsida</taxon>
        <taxon>Liliopsida</taxon>
        <taxon>Asparagales</taxon>
        <taxon>Orchidaceae</taxon>
        <taxon>Vanilloideae</taxon>
        <taxon>Vanilleae</taxon>
        <taxon>Vanilla</taxon>
    </lineage>
</organism>
<name>A0A835QBF3_VANPL</name>
<gene>
    <name evidence="1" type="ORF">HPP92_017722</name>
</gene>
<dbReference type="AlphaFoldDB" id="A0A835QBF3"/>
<comment type="caution">
    <text evidence="1">The sequence shown here is derived from an EMBL/GenBank/DDBJ whole genome shotgun (WGS) entry which is preliminary data.</text>
</comment>
<sequence length="107" mass="11366">MRPLLYRVCSVFVGMAIRALKSELLDLSLLFSFSLPSSCCWRLSSSLEPTPEDGGARGIGDFKPPFRITGPPSDEIAGICLSEPASATPLSQVTALKGSGKKPLKVV</sequence>
<proteinExistence type="predicted"/>
<dbReference type="Proteomes" id="UP000636800">
    <property type="component" value="Unassembled WGS sequence"/>
</dbReference>
<protein>
    <submittedName>
        <fullName evidence="1">Uncharacterized protein</fullName>
    </submittedName>
</protein>
<evidence type="ECO:0000313" key="2">
    <source>
        <dbReference type="Proteomes" id="UP000636800"/>
    </source>
</evidence>
<keyword evidence="2" id="KW-1185">Reference proteome</keyword>
<reference evidence="1 2" key="1">
    <citation type="journal article" date="2020" name="Nat. Food">
        <title>A phased Vanilla planifolia genome enables genetic improvement of flavour and production.</title>
        <authorList>
            <person name="Hasing T."/>
            <person name="Tang H."/>
            <person name="Brym M."/>
            <person name="Khazi F."/>
            <person name="Huang T."/>
            <person name="Chambers A.H."/>
        </authorList>
    </citation>
    <scope>NUCLEOTIDE SEQUENCE [LARGE SCALE GENOMIC DNA]</scope>
    <source>
        <tissue evidence="1">Leaf</tissue>
    </source>
</reference>
<accession>A0A835QBF3</accession>
<dbReference type="EMBL" id="JADCNL010000009">
    <property type="protein sequence ID" value="KAG0466142.1"/>
    <property type="molecule type" value="Genomic_DNA"/>
</dbReference>
<evidence type="ECO:0000313" key="1">
    <source>
        <dbReference type="EMBL" id="KAG0466142.1"/>
    </source>
</evidence>